<dbReference type="Proteomes" id="UP000663901">
    <property type="component" value="Chromosome"/>
</dbReference>
<dbReference type="AlphaFoldDB" id="A0A8A4KHP2"/>
<gene>
    <name evidence="1" type="ORF">H0Z12_10275</name>
</gene>
<dbReference type="RefSeq" id="WP_019106601.1">
    <property type="nucleotide sequence ID" value="NZ_CAEI01000150.1"/>
</dbReference>
<reference evidence="1" key="1">
    <citation type="submission" date="2020-07" db="EMBL/GenBank/DDBJ databases">
        <title>Genome Sequences for Panteoa spp. that cause Center Rot in Onions.</title>
        <authorList>
            <person name="Asselin J.A."/>
            <person name="Helmann T."/>
            <person name="Beer S."/>
            <person name="Stodghill P."/>
        </authorList>
    </citation>
    <scope>NUCLEOTIDE SEQUENCE</scope>
    <source>
        <strain evidence="1">OC5a</strain>
    </source>
</reference>
<organism evidence="1 2">
    <name type="scientific">Pantoea ananas</name>
    <name type="common">Erwinia uredovora</name>
    <dbReference type="NCBI Taxonomy" id="553"/>
    <lineage>
        <taxon>Bacteria</taxon>
        <taxon>Pseudomonadati</taxon>
        <taxon>Pseudomonadota</taxon>
        <taxon>Gammaproteobacteria</taxon>
        <taxon>Enterobacterales</taxon>
        <taxon>Erwiniaceae</taxon>
        <taxon>Pantoea</taxon>
    </lineage>
</organism>
<evidence type="ECO:0000313" key="2">
    <source>
        <dbReference type="Proteomes" id="UP000663901"/>
    </source>
</evidence>
<proteinExistence type="predicted"/>
<protein>
    <submittedName>
        <fullName evidence="1">Uncharacterized protein</fullName>
    </submittedName>
</protein>
<dbReference type="EMBL" id="CP059084">
    <property type="protein sequence ID" value="QTC47903.1"/>
    <property type="molecule type" value="Genomic_DNA"/>
</dbReference>
<name>A0A8A4KHP2_PANAN</name>
<evidence type="ECO:0000313" key="1">
    <source>
        <dbReference type="EMBL" id="QTC47903.1"/>
    </source>
</evidence>
<accession>A0A8A4KHP2</accession>
<dbReference type="GeneID" id="59387965"/>
<sequence length="55" mass="6289">MISYKLVKGSIQLLDDDLDLQALFDANRPAQGVFYPDGPHRVNLEMLVDYLHKQS</sequence>